<accession>A0AAE3TD88</accession>
<comment type="caution">
    <text evidence="1">The sequence shown here is derived from an EMBL/GenBank/DDBJ whole genome shotgun (WGS) entry which is preliminary data.</text>
</comment>
<evidence type="ECO:0000313" key="1">
    <source>
        <dbReference type="EMBL" id="MDF1610968.1"/>
    </source>
</evidence>
<dbReference type="RefSeq" id="WP_321534734.1">
    <property type="nucleotide sequence ID" value="NZ_JARGDL010000002.1"/>
</dbReference>
<organism evidence="1 2">
    <name type="scientific">Stygiobacter electus</name>
    <dbReference type="NCBI Taxonomy" id="3032292"/>
    <lineage>
        <taxon>Bacteria</taxon>
        <taxon>Pseudomonadati</taxon>
        <taxon>Ignavibacteriota</taxon>
        <taxon>Ignavibacteria</taxon>
        <taxon>Ignavibacteriales</taxon>
        <taxon>Melioribacteraceae</taxon>
        <taxon>Stygiobacter</taxon>
    </lineage>
</organism>
<proteinExistence type="predicted"/>
<evidence type="ECO:0000313" key="2">
    <source>
        <dbReference type="Proteomes" id="UP001221302"/>
    </source>
</evidence>
<dbReference type="Proteomes" id="UP001221302">
    <property type="component" value="Unassembled WGS sequence"/>
</dbReference>
<dbReference type="EMBL" id="JARGDL010000002">
    <property type="protein sequence ID" value="MDF1610968.1"/>
    <property type="molecule type" value="Genomic_DNA"/>
</dbReference>
<reference evidence="1" key="1">
    <citation type="submission" date="2023-03" db="EMBL/GenBank/DDBJ databases">
        <title>Stygiobacter electus gen. nov., sp. nov., facultatively anaerobic thermotolerant bacterium of the class Ignavibacteria from a well of Yessentuki mineral water deposit.</title>
        <authorList>
            <person name="Podosokorskaya O.A."/>
            <person name="Elcheninov A.G."/>
            <person name="Petrova N.F."/>
            <person name="Zavarzina D.G."/>
            <person name="Kublanov I.V."/>
            <person name="Merkel A.Y."/>
        </authorList>
    </citation>
    <scope>NUCLEOTIDE SEQUENCE</scope>
    <source>
        <strain evidence="1">09-Me</strain>
    </source>
</reference>
<sequence>MKKIIILFIVIVSNVFSQEEQANIPVDIFIIDSYITQEKPHKLILSFSTSDSCKSFVKINKLNSYQISNEYTDLHKIEIEINEKDFISNVITYQINLTTKENKNYISENYFVELPEDILLKEAKEFDYTQLCIGGIVFAIPTFEYAFIDGKEYFGLSKEIPLYNFYGKGYNYPQGFISFEYSHYLKAERKNILRFGYKHLFQPKEIKYISTGISYLSNLKGYNGVSFEFSLGLFQIKNVFTFFTRYRYNLLLQKDAKDFYEFSIGLYSNFFSLNL</sequence>
<name>A0AAE3TD88_9BACT</name>
<keyword evidence="2" id="KW-1185">Reference proteome</keyword>
<protein>
    <submittedName>
        <fullName evidence="1">Uncharacterized protein</fullName>
    </submittedName>
</protein>
<gene>
    <name evidence="1" type="ORF">P0M35_02295</name>
</gene>
<dbReference type="AlphaFoldDB" id="A0AAE3TD88"/>